<feature type="domain" description="DDE Tnp4" evidence="3">
    <location>
        <begin position="3"/>
        <end position="80"/>
    </location>
</feature>
<accession>A0ABR3LXW6</accession>
<dbReference type="EMBL" id="JAYMGO010000018">
    <property type="protein sequence ID" value="KAL1256529.1"/>
    <property type="molecule type" value="Genomic_DNA"/>
</dbReference>
<sequence length="129" mass="14282">MGILNAVARWPGSTHDSFIVRNSSVGNRLEAGAGRDGWLLGDRGYPLKPWLLTPIAHPQTAEEVHYNTVHARARSVVERTRNAEGKGLLLPPHLVYSLRYTLPGHKLSFVRDSTGEAPKKRPSTNLHLC</sequence>
<comment type="cofactor">
    <cofactor evidence="1">
        <name>a divalent metal cation</name>
        <dbReference type="ChEBI" id="CHEBI:60240"/>
    </cofactor>
</comment>
<protein>
    <recommendedName>
        <fullName evidence="3">DDE Tnp4 domain-containing protein</fullName>
    </recommendedName>
</protein>
<dbReference type="Proteomes" id="UP001558613">
    <property type="component" value="Unassembled WGS sequence"/>
</dbReference>
<reference evidence="4 5" key="1">
    <citation type="submission" date="2023-09" db="EMBL/GenBank/DDBJ databases">
        <authorList>
            <person name="Wang M."/>
        </authorList>
    </citation>
    <scope>NUCLEOTIDE SEQUENCE [LARGE SCALE GENOMIC DNA]</scope>
    <source>
        <strain evidence="4">GT-2023</strain>
        <tissue evidence="4">Liver</tissue>
    </source>
</reference>
<gene>
    <name evidence="4" type="ORF">QQF64_012074</name>
</gene>
<proteinExistence type="predicted"/>
<evidence type="ECO:0000259" key="3">
    <source>
        <dbReference type="Pfam" id="PF13359"/>
    </source>
</evidence>
<dbReference type="Pfam" id="PF13359">
    <property type="entry name" value="DDE_Tnp_4"/>
    <property type="match status" value="1"/>
</dbReference>
<name>A0ABR3LXW6_9TELE</name>
<evidence type="ECO:0000256" key="2">
    <source>
        <dbReference type="ARBA" id="ARBA00022723"/>
    </source>
</evidence>
<evidence type="ECO:0000256" key="1">
    <source>
        <dbReference type="ARBA" id="ARBA00001968"/>
    </source>
</evidence>
<organism evidence="4 5">
    <name type="scientific">Cirrhinus molitorella</name>
    <name type="common">mud carp</name>
    <dbReference type="NCBI Taxonomy" id="172907"/>
    <lineage>
        <taxon>Eukaryota</taxon>
        <taxon>Metazoa</taxon>
        <taxon>Chordata</taxon>
        <taxon>Craniata</taxon>
        <taxon>Vertebrata</taxon>
        <taxon>Euteleostomi</taxon>
        <taxon>Actinopterygii</taxon>
        <taxon>Neopterygii</taxon>
        <taxon>Teleostei</taxon>
        <taxon>Ostariophysi</taxon>
        <taxon>Cypriniformes</taxon>
        <taxon>Cyprinidae</taxon>
        <taxon>Labeoninae</taxon>
        <taxon>Labeonini</taxon>
        <taxon>Cirrhinus</taxon>
    </lineage>
</organism>
<keyword evidence="2" id="KW-0479">Metal-binding</keyword>
<comment type="caution">
    <text evidence="4">The sequence shown here is derived from an EMBL/GenBank/DDBJ whole genome shotgun (WGS) entry which is preliminary data.</text>
</comment>
<evidence type="ECO:0000313" key="5">
    <source>
        <dbReference type="Proteomes" id="UP001558613"/>
    </source>
</evidence>
<keyword evidence="5" id="KW-1185">Reference proteome</keyword>
<evidence type="ECO:0000313" key="4">
    <source>
        <dbReference type="EMBL" id="KAL1256529.1"/>
    </source>
</evidence>
<dbReference type="InterPro" id="IPR027806">
    <property type="entry name" value="HARBI1_dom"/>
</dbReference>